<protein>
    <recommendedName>
        <fullName evidence="6 7">Peptidyl-tRNA hydrolase</fullName>
        <ecNumber evidence="1 7">3.1.1.29</ecNumber>
    </recommendedName>
</protein>
<dbReference type="EMBL" id="HE613254">
    <property type="protein sequence ID" value="CCE66679.1"/>
    <property type="molecule type" value="Genomic_DNA"/>
</dbReference>
<dbReference type="PATRIC" id="fig|1116213.3.peg.172"/>
<dbReference type="PANTHER" id="PTHR17224:SF1">
    <property type="entry name" value="PEPTIDYL-TRNA HYDROLASE"/>
    <property type="match status" value="1"/>
</dbReference>
<reference evidence="9" key="2">
    <citation type="submission" date="2011-11" db="EMBL/GenBank/DDBJ databases">
        <authorList>
            <person name="Barker E."/>
        </authorList>
    </citation>
    <scope>NUCLEOTIDE SEQUENCE</scope>
    <source>
        <strain evidence="9">Birmingham 1</strain>
    </source>
</reference>
<dbReference type="PROSITE" id="PS01195">
    <property type="entry name" value="PEPT_TRNA_HYDROL_1"/>
    <property type="match status" value="1"/>
</dbReference>
<dbReference type="GO" id="GO:0004045">
    <property type="term" value="F:peptidyl-tRNA hydrolase activity"/>
    <property type="evidence" value="ECO:0007669"/>
    <property type="project" value="UniProtKB-EC"/>
</dbReference>
<evidence type="ECO:0000256" key="6">
    <source>
        <dbReference type="ARBA" id="ARBA00050038"/>
    </source>
</evidence>
<dbReference type="GO" id="GO:0000049">
    <property type="term" value="F:tRNA binding"/>
    <property type="evidence" value="ECO:0007669"/>
    <property type="project" value="UniProtKB-KW"/>
</dbReference>
<evidence type="ECO:0000256" key="4">
    <source>
        <dbReference type="ARBA" id="ARBA00022884"/>
    </source>
</evidence>
<proteinExistence type="inferred from homology"/>
<accession>G8C2Y1</accession>
<evidence type="ECO:0000256" key="7">
    <source>
        <dbReference type="RuleBase" id="RU000673"/>
    </source>
</evidence>
<dbReference type="RefSeq" id="WP_015511544.1">
    <property type="nucleotide sequence ID" value="NC_021007.1"/>
</dbReference>
<evidence type="ECO:0000256" key="5">
    <source>
        <dbReference type="ARBA" id="ARBA00038063"/>
    </source>
</evidence>
<dbReference type="KEGG" id="mhb:MHM_01610"/>
<dbReference type="Pfam" id="PF01195">
    <property type="entry name" value="Pept_tRNA_hydro"/>
    <property type="match status" value="1"/>
</dbReference>
<sequence length="193" mass="22499">MKIIVGLGNPGLEYERTRHNLGFYFVDRFLEERGCTPFSPLLGSQVSLNNSLASYKFLLCKPFEFMNDSGKTLRRIIDQLKIPVDNVLIIYDELDVSLGKLKVTKRRETQISHRGVKDITLHFPEAVFLKIKVGIGPEYRKNLVIKKYVMEKFTLSEWGVISELEREIFQLFEKFIQLPDKLLSDPINYLLRK</sequence>
<keyword evidence="2" id="KW-0820">tRNA-binding</keyword>
<dbReference type="SUPFAM" id="SSF53178">
    <property type="entry name" value="Peptidyl-tRNA hydrolase-like"/>
    <property type="match status" value="1"/>
</dbReference>
<name>G8C2Y1_9MOLU</name>
<evidence type="ECO:0000313" key="9">
    <source>
        <dbReference type="EMBL" id="CCE66679.1"/>
    </source>
</evidence>
<reference evidence="9" key="1">
    <citation type="submission" date="2011-11" db="EMBL/GenBank/DDBJ databases">
        <title>Complete genome sequence of Candidatus Mycoplasma haemominutum.</title>
        <authorList>
            <person name="Barker E.N."/>
            <person name="Darby A.C."/>
            <person name="Helps C.R."/>
            <person name="Peters I.R."/>
            <person name="Hughes M.A."/>
            <person name="Radford A.D."/>
            <person name="Novacco M."/>
            <person name="Boretti F."/>
            <person name="Hofmann-Lehmann R."/>
            <person name="Tasker S."/>
        </authorList>
    </citation>
    <scope>NUCLEOTIDE SEQUENCE</scope>
    <source>
        <strain evidence="9">Birmingham 1</strain>
    </source>
</reference>
<dbReference type="InterPro" id="IPR001328">
    <property type="entry name" value="Pept_tRNA_hydro"/>
</dbReference>
<dbReference type="InterPro" id="IPR018171">
    <property type="entry name" value="Pept_tRNA_hydro_CS"/>
</dbReference>
<dbReference type="PANTHER" id="PTHR17224">
    <property type="entry name" value="PEPTIDYL-TRNA HYDROLASE"/>
    <property type="match status" value="1"/>
</dbReference>
<organism evidence="9">
    <name type="scientific">Candidatus Mycoplasma haematominutum 'Birmingham 1'</name>
    <dbReference type="NCBI Taxonomy" id="1116213"/>
    <lineage>
        <taxon>Bacteria</taxon>
        <taxon>Bacillati</taxon>
        <taxon>Mycoplasmatota</taxon>
        <taxon>Mollicutes</taxon>
        <taxon>Mycoplasmataceae</taxon>
        <taxon>Mycoplasma</taxon>
    </lineage>
</organism>
<dbReference type="NCBIfam" id="TIGR00447">
    <property type="entry name" value="pth"/>
    <property type="match status" value="1"/>
</dbReference>
<evidence type="ECO:0000256" key="2">
    <source>
        <dbReference type="ARBA" id="ARBA00022555"/>
    </source>
</evidence>
<evidence type="ECO:0000256" key="8">
    <source>
        <dbReference type="RuleBase" id="RU004320"/>
    </source>
</evidence>
<evidence type="ECO:0000256" key="3">
    <source>
        <dbReference type="ARBA" id="ARBA00022801"/>
    </source>
</evidence>
<dbReference type="Gene3D" id="3.40.50.1470">
    <property type="entry name" value="Peptidyl-tRNA hydrolase"/>
    <property type="match status" value="1"/>
</dbReference>
<comment type="catalytic activity">
    <reaction evidence="7">
        <text>an N-acyl-L-alpha-aminoacyl-tRNA + H2O = an N-acyl-L-amino acid + a tRNA + H(+)</text>
        <dbReference type="Rhea" id="RHEA:54448"/>
        <dbReference type="Rhea" id="RHEA-COMP:10123"/>
        <dbReference type="Rhea" id="RHEA-COMP:13883"/>
        <dbReference type="ChEBI" id="CHEBI:15377"/>
        <dbReference type="ChEBI" id="CHEBI:15378"/>
        <dbReference type="ChEBI" id="CHEBI:59874"/>
        <dbReference type="ChEBI" id="CHEBI:78442"/>
        <dbReference type="ChEBI" id="CHEBI:138191"/>
        <dbReference type="EC" id="3.1.1.29"/>
    </reaction>
</comment>
<dbReference type="HOGENOM" id="CLU_062456_4_1_14"/>
<dbReference type="AlphaFoldDB" id="G8C2Y1"/>
<comment type="similarity">
    <text evidence="5 8">Belongs to the PTH family.</text>
</comment>
<keyword evidence="4" id="KW-0694">RNA-binding</keyword>
<dbReference type="OrthoDB" id="9800507at2"/>
<dbReference type="EC" id="3.1.1.29" evidence="1 7"/>
<gene>
    <name evidence="9" type="primary">pth</name>
    <name evidence="9" type="ORF">MHM_01610</name>
</gene>
<dbReference type="InterPro" id="IPR036416">
    <property type="entry name" value="Pept_tRNA_hydro_sf"/>
</dbReference>
<evidence type="ECO:0000256" key="1">
    <source>
        <dbReference type="ARBA" id="ARBA00013260"/>
    </source>
</evidence>
<keyword evidence="3 7" id="KW-0378">Hydrolase</keyword>